<evidence type="ECO:0000313" key="11">
    <source>
        <dbReference type="EMBL" id="GGM79352.1"/>
    </source>
</evidence>
<dbReference type="SUPFAM" id="SSF49478">
    <property type="entry name" value="Cna protein B-type domain"/>
    <property type="match status" value="1"/>
</dbReference>
<evidence type="ECO:0000313" key="12">
    <source>
        <dbReference type="Proteomes" id="UP000632339"/>
    </source>
</evidence>
<evidence type="ECO:0000256" key="6">
    <source>
        <dbReference type="ARBA" id="ARBA00023136"/>
    </source>
</evidence>
<dbReference type="Gene3D" id="2.170.130.10">
    <property type="entry name" value="TonB-dependent receptor, plug domain"/>
    <property type="match status" value="1"/>
</dbReference>
<dbReference type="EMBL" id="BMLI01000001">
    <property type="protein sequence ID" value="GGM79352.1"/>
    <property type="molecule type" value="Genomic_DNA"/>
</dbReference>
<evidence type="ECO:0000256" key="9">
    <source>
        <dbReference type="SAM" id="SignalP"/>
    </source>
</evidence>
<gene>
    <name evidence="11" type="ORF">GCM10010967_08830</name>
</gene>
<keyword evidence="6" id="KW-0472">Membrane</keyword>
<comment type="caution">
    <text evidence="11">The sequence shown here is derived from an EMBL/GenBank/DDBJ whole genome shotgun (WGS) entry which is preliminary data.</text>
</comment>
<dbReference type="Pfam" id="PF13620">
    <property type="entry name" value="CarboxypepD_reg"/>
    <property type="match status" value="1"/>
</dbReference>
<keyword evidence="3" id="KW-1134">Transmembrane beta strand</keyword>
<dbReference type="Pfam" id="PF14905">
    <property type="entry name" value="OMP_b-brl_3"/>
    <property type="match status" value="1"/>
</dbReference>
<comment type="subcellular location">
    <subcellularLocation>
        <location evidence="1">Cell outer membrane</location>
        <topology evidence="1">Multi-pass membrane protein</topology>
    </subcellularLocation>
</comment>
<evidence type="ECO:0000256" key="4">
    <source>
        <dbReference type="ARBA" id="ARBA00022692"/>
    </source>
</evidence>
<keyword evidence="7" id="KW-0998">Cell outer membrane</keyword>
<dbReference type="PANTHER" id="PTHR30069:SF29">
    <property type="entry name" value="HEMOGLOBIN AND HEMOGLOBIN-HAPTOGLOBIN-BINDING PROTEIN 1-RELATED"/>
    <property type="match status" value="1"/>
</dbReference>
<feature type="domain" description="Outer membrane protein beta-barrel" evidence="10">
    <location>
        <begin position="395"/>
        <end position="793"/>
    </location>
</feature>
<sequence length="818" mass="91512">MKFFPMKTLLQLLFSILISGLICGRSAHAQNAPTGKSIQGIVTDSVSGKVLDFITLNLMKDKNTAVKADFSKTDGSFVFRNLKPMKYALVVVGVGYKTKSIDVDLTDSSRQEVDLGNITIAQQTVGLKEVTVTAAKPIVKQEVDRISYDLEADPESKVYSVLEMMRKVPYLSLDAEDNIALKGNTDFKILINGKPSSMVERSYKDVLRSMPASSIVRIEVITTPPAKYDAEGLAGIINIITNKKIDNGYNGTLNVSERFPTGGPGVGGSLSAQLGKIGMSLNAGLNQYKNPSTQTISNRTTYGTNPTDLDQRGWNESNNKNGYIGYEITYEIDTLNLLSAQLNVNGGKNRFNSFQASLLNAGDEILERYNVSNRNTDNGNGRDAAINYQKGFKADKNRLLTFSYRYYGYDNKQKGNLTIANRINYDRPDYRQLNDQSFSEQTFQVDLVYPVKKLNIEAGLKGIMRDNKSDFQYLIFDPETNTYKVDGGMSNKYNNMQNVFGAYNTYQYNFKNWGVKAGARVEQTVIDADFISTDSKVEQNYFNFIPSVSVNRKLMNNAGINLGYTKRIQRPGIWQLNPFVDRSNPSYERTGNPDLRPAFVNDIQLGYNKAKKGNFNIGLGYTHFKDLIFPIAVFNPETQVTRTSYGNTGRARLFSGNLNVNYPLTKKWNFSTNLRIAHGKVTGIVNGSEITNSGIMYQLAVSTGYRLPKEWRVNANLNANGPGVNLQGTTNSIASTSFSVNKDVIKDKLSLSAAVSNPFTKFRRYHNETFGPDFDQFTDRWAYFRSFNFSLNYKFGKLKDGIKKNKRGIRNDDVQNGN</sequence>
<evidence type="ECO:0000256" key="3">
    <source>
        <dbReference type="ARBA" id="ARBA00022452"/>
    </source>
</evidence>
<keyword evidence="11" id="KW-0675">Receptor</keyword>
<dbReference type="Gene3D" id="2.40.170.20">
    <property type="entry name" value="TonB-dependent receptor, beta-barrel domain"/>
    <property type="match status" value="1"/>
</dbReference>
<evidence type="ECO:0000259" key="10">
    <source>
        <dbReference type="Pfam" id="PF14905"/>
    </source>
</evidence>
<feature type="chain" id="PRO_5046618744" evidence="9">
    <location>
        <begin position="30"/>
        <end position="818"/>
    </location>
</feature>
<keyword evidence="5 9" id="KW-0732">Signal</keyword>
<organism evidence="11 12">
    <name type="scientific">Dyadobacter beijingensis</name>
    <dbReference type="NCBI Taxonomy" id="365489"/>
    <lineage>
        <taxon>Bacteria</taxon>
        <taxon>Pseudomonadati</taxon>
        <taxon>Bacteroidota</taxon>
        <taxon>Cytophagia</taxon>
        <taxon>Cytophagales</taxon>
        <taxon>Spirosomataceae</taxon>
        <taxon>Dyadobacter</taxon>
    </lineage>
</organism>
<dbReference type="InterPro" id="IPR041700">
    <property type="entry name" value="OMP_b-brl_3"/>
</dbReference>
<evidence type="ECO:0000256" key="7">
    <source>
        <dbReference type="ARBA" id="ARBA00023237"/>
    </source>
</evidence>
<keyword evidence="2" id="KW-0813">Transport</keyword>
<dbReference type="Proteomes" id="UP000632339">
    <property type="component" value="Unassembled WGS sequence"/>
</dbReference>
<dbReference type="SUPFAM" id="SSF56935">
    <property type="entry name" value="Porins"/>
    <property type="match status" value="1"/>
</dbReference>
<evidence type="ECO:0000256" key="1">
    <source>
        <dbReference type="ARBA" id="ARBA00004571"/>
    </source>
</evidence>
<evidence type="ECO:0000256" key="2">
    <source>
        <dbReference type="ARBA" id="ARBA00022448"/>
    </source>
</evidence>
<accession>A0ABQ2HG85</accession>
<feature type="signal peptide" evidence="9">
    <location>
        <begin position="1"/>
        <end position="29"/>
    </location>
</feature>
<feature type="region of interest" description="Disordered" evidence="8">
    <location>
        <begin position="290"/>
        <end position="314"/>
    </location>
</feature>
<dbReference type="InterPro" id="IPR037066">
    <property type="entry name" value="Plug_dom_sf"/>
</dbReference>
<evidence type="ECO:0000256" key="5">
    <source>
        <dbReference type="ARBA" id="ARBA00022729"/>
    </source>
</evidence>
<dbReference type="InterPro" id="IPR036942">
    <property type="entry name" value="Beta-barrel_TonB_sf"/>
</dbReference>
<reference evidence="12" key="1">
    <citation type="journal article" date="2019" name="Int. J. Syst. Evol. Microbiol.">
        <title>The Global Catalogue of Microorganisms (GCM) 10K type strain sequencing project: providing services to taxonomists for standard genome sequencing and annotation.</title>
        <authorList>
            <consortium name="The Broad Institute Genomics Platform"/>
            <consortium name="The Broad Institute Genome Sequencing Center for Infectious Disease"/>
            <person name="Wu L."/>
            <person name="Ma J."/>
        </authorList>
    </citation>
    <scope>NUCLEOTIDE SEQUENCE [LARGE SCALE GENOMIC DNA]</scope>
    <source>
        <strain evidence="12">CGMCC 1.6375</strain>
    </source>
</reference>
<keyword evidence="4" id="KW-0812">Transmembrane</keyword>
<dbReference type="Gene3D" id="2.60.40.1120">
    <property type="entry name" value="Carboxypeptidase-like, regulatory domain"/>
    <property type="match status" value="1"/>
</dbReference>
<name>A0ABQ2HG85_9BACT</name>
<keyword evidence="12" id="KW-1185">Reference proteome</keyword>
<protein>
    <submittedName>
        <fullName evidence="11">TonB-dependent receptor</fullName>
    </submittedName>
</protein>
<dbReference type="InterPro" id="IPR039426">
    <property type="entry name" value="TonB-dep_rcpt-like"/>
</dbReference>
<proteinExistence type="predicted"/>
<dbReference type="PANTHER" id="PTHR30069">
    <property type="entry name" value="TONB-DEPENDENT OUTER MEMBRANE RECEPTOR"/>
    <property type="match status" value="1"/>
</dbReference>
<evidence type="ECO:0000256" key="8">
    <source>
        <dbReference type="SAM" id="MobiDB-lite"/>
    </source>
</evidence>